<dbReference type="AlphaFoldDB" id="A0A9W7CRI3"/>
<dbReference type="Pfam" id="PF02809">
    <property type="entry name" value="UIM"/>
    <property type="match status" value="1"/>
</dbReference>
<name>A0A9W7CRI3_9STRA</name>
<accession>A0A9W7CRI3</accession>
<gene>
    <name evidence="2" type="ORF">Plil01_001516200</name>
</gene>
<dbReference type="EMBL" id="BSXW01001314">
    <property type="protein sequence ID" value="GMF35735.1"/>
    <property type="molecule type" value="Genomic_DNA"/>
</dbReference>
<evidence type="ECO:0000313" key="3">
    <source>
        <dbReference type="Proteomes" id="UP001165083"/>
    </source>
</evidence>
<sequence length="67" mass="7115">MDASEDDQLAAAIAASMQDNNDETSEAEVKQTEIDQEEKHEDEKAQEPVVALAAEPDGTTALLVSLG</sequence>
<dbReference type="InterPro" id="IPR003903">
    <property type="entry name" value="UIM_dom"/>
</dbReference>
<dbReference type="Proteomes" id="UP001165083">
    <property type="component" value="Unassembled WGS sequence"/>
</dbReference>
<organism evidence="2 3">
    <name type="scientific">Phytophthora lilii</name>
    <dbReference type="NCBI Taxonomy" id="2077276"/>
    <lineage>
        <taxon>Eukaryota</taxon>
        <taxon>Sar</taxon>
        <taxon>Stramenopiles</taxon>
        <taxon>Oomycota</taxon>
        <taxon>Peronosporomycetes</taxon>
        <taxon>Peronosporales</taxon>
        <taxon>Peronosporaceae</taxon>
        <taxon>Phytophthora</taxon>
    </lineage>
</organism>
<comment type="caution">
    <text evidence="2">The sequence shown here is derived from an EMBL/GenBank/DDBJ whole genome shotgun (WGS) entry which is preliminary data.</text>
</comment>
<keyword evidence="3" id="KW-1185">Reference proteome</keyword>
<dbReference type="OrthoDB" id="270602at2759"/>
<evidence type="ECO:0000313" key="2">
    <source>
        <dbReference type="EMBL" id="GMF35735.1"/>
    </source>
</evidence>
<protein>
    <submittedName>
        <fullName evidence="2">Unnamed protein product</fullName>
    </submittedName>
</protein>
<dbReference type="PROSITE" id="PS50330">
    <property type="entry name" value="UIM"/>
    <property type="match status" value="1"/>
</dbReference>
<evidence type="ECO:0000256" key="1">
    <source>
        <dbReference type="SAM" id="MobiDB-lite"/>
    </source>
</evidence>
<feature type="region of interest" description="Disordered" evidence="1">
    <location>
        <begin position="1"/>
        <end position="58"/>
    </location>
</feature>
<feature type="compositionally biased region" description="Basic and acidic residues" evidence="1">
    <location>
        <begin position="27"/>
        <end position="46"/>
    </location>
</feature>
<proteinExistence type="predicted"/>
<reference evidence="2" key="1">
    <citation type="submission" date="2023-04" db="EMBL/GenBank/DDBJ databases">
        <title>Phytophthora lilii NBRC 32176.</title>
        <authorList>
            <person name="Ichikawa N."/>
            <person name="Sato H."/>
            <person name="Tonouchi N."/>
        </authorList>
    </citation>
    <scope>NUCLEOTIDE SEQUENCE</scope>
    <source>
        <strain evidence="2">NBRC 32176</strain>
    </source>
</reference>